<protein>
    <submittedName>
        <fullName evidence="1">Uncharacterized protein</fullName>
    </submittedName>
</protein>
<dbReference type="EMBL" id="VSSQ01011984">
    <property type="protein sequence ID" value="MPM48177.1"/>
    <property type="molecule type" value="Genomic_DNA"/>
</dbReference>
<dbReference type="AlphaFoldDB" id="A0A645A522"/>
<sequence>MDGSGKTAIDRCKIVVLVITINRIDNGSSLVLASGLRSIVWYGGERHRIPVYDIQERTFLNDRCSRCSIKIPGCDGGSGNPELLPGYFTI</sequence>
<reference evidence="1" key="1">
    <citation type="submission" date="2019-08" db="EMBL/GenBank/DDBJ databases">
        <authorList>
            <person name="Kucharzyk K."/>
            <person name="Murdoch R.W."/>
            <person name="Higgins S."/>
            <person name="Loffler F."/>
        </authorList>
    </citation>
    <scope>NUCLEOTIDE SEQUENCE</scope>
</reference>
<gene>
    <name evidence="1" type="ORF">SDC9_94901</name>
</gene>
<accession>A0A645A522</accession>
<organism evidence="1">
    <name type="scientific">bioreactor metagenome</name>
    <dbReference type="NCBI Taxonomy" id="1076179"/>
    <lineage>
        <taxon>unclassified sequences</taxon>
        <taxon>metagenomes</taxon>
        <taxon>ecological metagenomes</taxon>
    </lineage>
</organism>
<evidence type="ECO:0000313" key="1">
    <source>
        <dbReference type="EMBL" id="MPM48177.1"/>
    </source>
</evidence>
<comment type="caution">
    <text evidence="1">The sequence shown here is derived from an EMBL/GenBank/DDBJ whole genome shotgun (WGS) entry which is preliminary data.</text>
</comment>
<proteinExistence type="predicted"/>
<name>A0A645A522_9ZZZZ</name>